<dbReference type="GO" id="GO:0004301">
    <property type="term" value="F:epoxide hydrolase activity"/>
    <property type="evidence" value="ECO:0007669"/>
    <property type="project" value="UniProtKB-EC"/>
</dbReference>
<evidence type="ECO:0000256" key="7">
    <source>
        <dbReference type="ARBA" id="ARBA00093212"/>
    </source>
</evidence>
<dbReference type="Pfam" id="PF00561">
    <property type="entry name" value="Abhydrolase_1"/>
    <property type="match status" value="1"/>
</dbReference>
<reference evidence="9" key="1">
    <citation type="submission" date="2022-03" db="EMBL/GenBank/DDBJ databases">
        <title>A functionally conserved STORR gene fusion in Papaver species that diverged 16.8 million years ago.</title>
        <authorList>
            <person name="Catania T."/>
        </authorList>
    </citation>
    <scope>NUCLEOTIDE SEQUENCE</scope>
    <source>
        <strain evidence="9">S-191538</strain>
    </source>
</reference>
<dbReference type="EC" id="3.3.2.10" evidence="2"/>
<evidence type="ECO:0000256" key="1">
    <source>
        <dbReference type="ARBA" id="ARBA00004721"/>
    </source>
</evidence>
<keyword evidence="3" id="KW-0378">Hydrolase</keyword>
<evidence type="ECO:0000256" key="6">
    <source>
        <dbReference type="ARBA" id="ARBA00058358"/>
    </source>
</evidence>
<evidence type="ECO:0000313" key="10">
    <source>
        <dbReference type="Proteomes" id="UP001177140"/>
    </source>
</evidence>
<evidence type="ECO:0000313" key="9">
    <source>
        <dbReference type="EMBL" id="MCL7037515.1"/>
    </source>
</evidence>
<accession>A0AA41SM77</accession>
<name>A0AA41SM77_PAPNU</name>
<comment type="function">
    <text evidence="6">Epoxide hydrolase involved in the biosynthesis of cucurbitacin and mogroside tetracyclic triterpene natural products (e.g. siamenoside I and mogrosides IV, V and VI). Cucurbitacins have cytotoxic properties and exhibit deterrent taste as a defense barrier against herbivores. Mogrosides are nonsugar highly oxygenated compounds used as high-intensity zero-calorie sweeteners; they also possess pharmacological properties such as regulating immunity, lowering blood sugar and lipid levels, protecting the liver, and acting as antioxidants and antitumor agents. Catalyzes the hydrolysis of aromatic epoxide-containing substrates, such as the conversion of 24,25-epoxycucurbitadienol to 24,25-dihydroxycucurbitadienol.</text>
</comment>
<dbReference type="SUPFAM" id="SSF53474">
    <property type="entry name" value="alpha/beta-Hydrolases"/>
    <property type="match status" value="1"/>
</dbReference>
<evidence type="ECO:0000256" key="3">
    <source>
        <dbReference type="ARBA" id="ARBA00022801"/>
    </source>
</evidence>
<dbReference type="Gene3D" id="3.40.50.1820">
    <property type="entry name" value="alpha/beta hydrolase"/>
    <property type="match status" value="1"/>
</dbReference>
<dbReference type="InterPro" id="IPR029058">
    <property type="entry name" value="AB_hydrolase_fold"/>
</dbReference>
<comment type="similarity">
    <text evidence="4">Belongs to the AB hydrolase superfamily. Epoxide hydrolase family.</text>
</comment>
<comment type="caution">
    <text evidence="9">The sequence shown here is derived from an EMBL/GenBank/DDBJ whole genome shotgun (WGS) entry which is preliminary data.</text>
</comment>
<comment type="catalytic activity">
    <reaction evidence="7">
        <text>(24S)-24,25-epoxycucurbitadienol + H2O = (24R)-24,25-dihydroxycucurbitadienol</text>
        <dbReference type="Rhea" id="RHEA:81855"/>
        <dbReference type="ChEBI" id="CHEBI:15377"/>
        <dbReference type="ChEBI" id="CHEBI:229949"/>
        <dbReference type="ChEBI" id="CHEBI:229950"/>
    </reaction>
    <physiologicalReaction direction="left-to-right" evidence="7">
        <dbReference type="Rhea" id="RHEA:81856"/>
    </physiologicalReaction>
</comment>
<evidence type="ECO:0000256" key="5">
    <source>
        <dbReference type="ARBA" id="ARBA00051067"/>
    </source>
</evidence>
<dbReference type="PANTHER" id="PTHR43329">
    <property type="entry name" value="EPOXIDE HYDROLASE"/>
    <property type="match status" value="1"/>
</dbReference>
<comment type="catalytic activity">
    <reaction evidence="5">
        <text>an epoxide + H2O = an ethanediol</text>
        <dbReference type="Rhea" id="RHEA:19037"/>
        <dbReference type="ChEBI" id="CHEBI:15377"/>
        <dbReference type="ChEBI" id="CHEBI:32955"/>
        <dbReference type="ChEBI" id="CHEBI:140594"/>
        <dbReference type="EC" id="3.3.2.10"/>
    </reaction>
    <physiologicalReaction direction="left-to-right" evidence="5">
        <dbReference type="Rhea" id="RHEA:19038"/>
    </physiologicalReaction>
</comment>
<keyword evidence="10" id="KW-1185">Reference proteome</keyword>
<dbReference type="PRINTS" id="PR00412">
    <property type="entry name" value="EPOXHYDRLASE"/>
</dbReference>
<organism evidence="9 10">
    <name type="scientific">Papaver nudicaule</name>
    <name type="common">Iceland poppy</name>
    <dbReference type="NCBI Taxonomy" id="74823"/>
    <lineage>
        <taxon>Eukaryota</taxon>
        <taxon>Viridiplantae</taxon>
        <taxon>Streptophyta</taxon>
        <taxon>Embryophyta</taxon>
        <taxon>Tracheophyta</taxon>
        <taxon>Spermatophyta</taxon>
        <taxon>Magnoliopsida</taxon>
        <taxon>Ranunculales</taxon>
        <taxon>Papaveraceae</taxon>
        <taxon>Papaveroideae</taxon>
        <taxon>Papaver</taxon>
    </lineage>
</organism>
<dbReference type="FunFam" id="3.40.50.1820:FF:000161">
    <property type="entry name" value="Epoxide hydrolase"/>
    <property type="match status" value="1"/>
</dbReference>
<evidence type="ECO:0000259" key="8">
    <source>
        <dbReference type="Pfam" id="PF00561"/>
    </source>
</evidence>
<evidence type="ECO:0000256" key="2">
    <source>
        <dbReference type="ARBA" id="ARBA00013006"/>
    </source>
</evidence>
<protein>
    <recommendedName>
        <fullName evidence="2">soluble epoxide hydrolase</fullName>
        <ecNumber evidence="2">3.3.2.10</ecNumber>
    </recommendedName>
</protein>
<dbReference type="InterPro" id="IPR000073">
    <property type="entry name" value="AB_hydrolase_1"/>
</dbReference>
<evidence type="ECO:0000256" key="4">
    <source>
        <dbReference type="ARBA" id="ARBA00038334"/>
    </source>
</evidence>
<sequence>MEGMGINHRTVDVNGIKMHVAEKGQGPVVLLVHGFPSLWYSWRHQILALAAAGYRAVAPDLRGYGDTDAPKSAQTYTCFHIVGDLVALIDTLGQDKVFVVGHDWGAIICWYLCLFRPDKVKALVNLSVTFTPRKPTMKPLDALKAIYGDEYYIIRFQEPGEMENEFAQVGCETVFRNFLCYHTPAPLKIPKDKGFAPEGPVTLPSWLSEEDIQYYTCKYEKSGFTGGINYYRNLNVNWELTAPWTGAQVRVPVKFIVGDQDLSYHIPGVNEYVHSGLMKKDVPFLHEVVVLKGVGHFIMEERADEISRHIIDFLKKFRKFAVPSGPVGSCSLL</sequence>
<feature type="domain" description="AB hydrolase-1" evidence="8">
    <location>
        <begin position="27"/>
        <end position="301"/>
    </location>
</feature>
<dbReference type="AlphaFoldDB" id="A0AA41SM77"/>
<dbReference type="Proteomes" id="UP001177140">
    <property type="component" value="Unassembled WGS sequence"/>
</dbReference>
<gene>
    <name evidence="9" type="ORF">MKW94_001091</name>
</gene>
<dbReference type="EMBL" id="JAJJMA010179872">
    <property type="protein sequence ID" value="MCL7037515.1"/>
    <property type="molecule type" value="Genomic_DNA"/>
</dbReference>
<comment type="pathway">
    <text evidence="1">Secondary metabolite biosynthesis; terpenoid biosynthesis.</text>
</comment>
<proteinExistence type="inferred from homology"/>
<dbReference type="InterPro" id="IPR000639">
    <property type="entry name" value="Epox_hydrolase-like"/>
</dbReference>